<dbReference type="SUPFAM" id="SSF55811">
    <property type="entry name" value="Nudix"/>
    <property type="match status" value="1"/>
</dbReference>
<evidence type="ECO:0000256" key="11">
    <source>
        <dbReference type="ARBA" id="ARBA00023014"/>
    </source>
</evidence>
<dbReference type="GO" id="GO:0046872">
    <property type="term" value="F:metal ion binding"/>
    <property type="evidence" value="ECO:0007669"/>
    <property type="project" value="UniProtKB-UniRule"/>
</dbReference>
<evidence type="ECO:0000313" key="17">
    <source>
        <dbReference type="Proteomes" id="UP000295496"/>
    </source>
</evidence>
<dbReference type="InterPro" id="IPR003651">
    <property type="entry name" value="Endonuclease3_FeS-loop_motif"/>
</dbReference>
<keyword evidence="10 14" id="KW-0408">Iron</keyword>
<dbReference type="InterPro" id="IPR029119">
    <property type="entry name" value="MutY_C"/>
</dbReference>
<dbReference type="InterPro" id="IPR023170">
    <property type="entry name" value="HhH_base_excis_C"/>
</dbReference>
<dbReference type="SMART" id="SM00478">
    <property type="entry name" value="ENDO3c"/>
    <property type="match status" value="1"/>
</dbReference>
<keyword evidence="13 14" id="KW-0326">Glycosidase</keyword>
<keyword evidence="17" id="KW-1185">Reference proteome</keyword>
<dbReference type="PANTHER" id="PTHR42944">
    <property type="entry name" value="ADENINE DNA GLYCOSYLASE"/>
    <property type="match status" value="1"/>
</dbReference>
<keyword evidence="9" id="KW-0378">Hydrolase</keyword>
<dbReference type="PROSITE" id="PS00764">
    <property type="entry name" value="ENDONUCLEASE_III_1"/>
    <property type="match status" value="1"/>
</dbReference>
<name>A0A4V2PUL5_9PAST</name>
<dbReference type="GO" id="GO:0032357">
    <property type="term" value="F:oxidized purine DNA binding"/>
    <property type="evidence" value="ECO:0007669"/>
    <property type="project" value="TreeGrafter"/>
</dbReference>
<accession>A0A4V2PUL5</accession>
<protein>
    <recommendedName>
        <fullName evidence="5 14">Adenine DNA glycosylase</fullName>
        <ecNumber evidence="4 14">3.2.2.31</ecNumber>
    </recommendedName>
</protein>
<dbReference type="InterPro" id="IPR005760">
    <property type="entry name" value="A/G_AdeGlyc_MutY"/>
</dbReference>
<dbReference type="CDD" id="cd00056">
    <property type="entry name" value="ENDO3c"/>
    <property type="match status" value="1"/>
</dbReference>
<dbReference type="FunFam" id="1.10.1670.10:FF:000002">
    <property type="entry name" value="Adenine DNA glycosylase"/>
    <property type="match status" value="1"/>
</dbReference>
<evidence type="ECO:0000256" key="10">
    <source>
        <dbReference type="ARBA" id="ARBA00023004"/>
    </source>
</evidence>
<evidence type="ECO:0000256" key="7">
    <source>
        <dbReference type="ARBA" id="ARBA00022723"/>
    </source>
</evidence>
<evidence type="ECO:0000256" key="6">
    <source>
        <dbReference type="ARBA" id="ARBA00022485"/>
    </source>
</evidence>
<dbReference type="GO" id="GO:0000701">
    <property type="term" value="F:purine-specific mismatch base pair DNA N-glycosylase activity"/>
    <property type="evidence" value="ECO:0007669"/>
    <property type="project" value="UniProtKB-EC"/>
</dbReference>
<dbReference type="InterPro" id="IPR011257">
    <property type="entry name" value="DNA_glycosylase"/>
</dbReference>
<dbReference type="Pfam" id="PF00633">
    <property type="entry name" value="HHH"/>
    <property type="match status" value="1"/>
</dbReference>
<evidence type="ECO:0000256" key="4">
    <source>
        <dbReference type="ARBA" id="ARBA00012045"/>
    </source>
</evidence>
<evidence type="ECO:0000259" key="15">
    <source>
        <dbReference type="SMART" id="SM00478"/>
    </source>
</evidence>
<dbReference type="PROSITE" id="PS51257">
    <property type="entry name" value="PROKAR_LIPOPROTEIN"/>
    <property type="match status" value="1"/>
</dbReference>
<keyword evidence="8 14" id="KW-0227">DNA damage</keyword>
<dbReference type="AlphaFoldDB" id="A0A4V2PUL5"/>
<dbReference type="SMART" id="SM00525">
    <property type="entry name" value="FES"/>
    <property type="match status" value="1"/>
</dbReference>
<keyword evidence="12" id="KW-0234">DNA repair</keyword>
<dbReference type="Proteomes" id="UP000295496">
    <property type="component" value="Unassembled WGS sequence"/>
</dbReference>
<dbReference type="SUPFAM" id="SSF48150">
    <property type="entry name" value="DNA-glycosylase"/>
    <property type="match status" value="1"/>
</dbReference>
<evidence type="ECO:0000256" key="12">
    <source>
        <dbReference type="ARBA" id="ARBA00023204"/>
    </source>
</evidence>
<dbReference type="GO" id="GO:0035485">
    <property type="term" value="F:adenine/guanine mispair binding"/>
    <property type="evidence" value="ECO:0007669"/>
    <property type="project" value="TreeGrafter"/>
</dbReference>
<dbReference type="InterPro" id="IPR015797">
    <property type="entry name" value="NUDIX_hydrolase-like_dom_sf"/>
</dbReference>
<dbReference type="FunFam" id="1.10.340.30:FF:000002">
    <property type="entry name" value="Adenine DNA glycosylase"/>
    <property type="match status" value="1"/>
</dbReference>
<dbReference type="InterPro" id="IPR004036">
    <property type="entry name" value="Endonuclease-III-like_CS2"/>
</dbReference>
<dbReference type="NCBIfam" id="TIGR01084">
    <property type="entry name" value="mutY"/>
    <property type="match status" value="1"/>
</dbReference>
<dbReference type="InterPro" id="IPR004035">
    <property type="entry name" value="Endouclease-III_FeS-bd_BS"/>
</dbReference>
<evidence type="ECO:0000256" key="13">
    <source>
        <dbReference type="ARBA" id="ARBA00023295"/>
    </source>
</evidence>
<dbReference type="Gene3D" id="1.10.340.30">
    <property type="entry name" value="Hypothetical protein, domain 2"/>
    <property type="match status" value="1"/>
</dbReference>
<dbReference type="InterPro" id="IPR044298">
    <property type="entry name" value="MIG/MutY"/>
</dbReference>
<dbReference type="Pfam" id="PF14815">
    <property type="entry name" value="NUDIX_4"/>
    <property type="match status" value="1"/>
</dbReference>
<keyword evidence="7" id="KW-0479">Metal-binding</keyword>
<comment type="similarity">
    <text evidence="3 14">Belongs to the Nth/MutY family.</text>
</comment>
<dbReference type="InterPro" id="IPR000445">
    <property type="entry name" value="HhH_motif"/>
</dbReference>
<dbReference type="PROSITE" id="PS01155">
    <property type="entry name" value="ENDONUCLEASE_III_2"/>
    <property type="match status" value="1"/>
</dbReference>
<dbReference type="Gene3D" id="3.90.79.10">
    <property type="entry name" value="Nucleoside Triphosphate Pyrophosphohydrolase"/>
    <property type="match status" value="1"/>
</dbReference>
<dbReference type="Pfam" id="PF00730">
    <property type="entry name" value="HhH-GPD"/>
    <property type="match status" value="1"/>
</dbReference>
<evidence type="ECO:0000256" key="9">
    <source>
        <dbReference type="ARBA" id="ARBA00022801"/>
    </source>
</evidence>
<dbReference type="Gene3D" id="1.10.1670.10">
    <property type="entry name" value="Helix-hairpin-Helix base-excision DNA repair enzymes (C-terminal)"/>
    <property type="match status" value="1"/>
</dbReference>
<dbReference type="InterPro" id="IPR003265">
    <property type="entry name" value="HhH-GPD_domain"/>
</dbReference>
<dbReference type="GO" id="GO:0006298">
    <property type="term" value="P:mismatch repair"/>
    <property type="evidence" value="ECO:0007669"/>
    <property type="project" value="TreeGrafter"/>
</dbReference>
<evidence type="ECO:0000313" key="16">
    <source>
        <dbReference type="EMBL" id="TCK71071.1"/>
    </source>
</evidence>
<comment type="cofactor">
    <cofactor evidence="14">
        <name>[4Fe-4S] cluster</name>
        <dbReference type="ChEBI" id="CHEBI:49883"/>
    </cofactor>
    <text evidence="14">Binds 1 [4Fe-4S] cluster.</text>
</comment>
<gene>
    <name evidence="16" type="ORF">EV692_0124</name>
</gene>
<dbReference type="GO" id="GO:0006284">
    <property type="term" value="P:base-excision repair"/>
    <property type="evidence" value="ECO:0007669"/>
    <property type="project" value="UniProtKB-UniRule"/>
</dbReference>
<dbReference type="EMBL" id="SMGJ01000001">
    <property type="protein sequence ID" value="TCK71071.1"/>
    <property type="molecule type" value="Genomic_DNA"/>
</dbReference>
<evidence type="ECO:0000256" key="3">
    <source>
        <dbReference type="ARBA" id="ARBA00008343"/>
    </source>
</evidence>
<comment type="function">
    <text evidence="2">Adenine glycosylase active on G-A mispairs. MutY also corrects error-prone DNA synthesis past GO lesions which are due to the oxidatively damaged form of guanine: 7,8-dihydro-8-oxoguanine (8-oxo-dGTP).</text>
</comment>
<evidence type="ECO:0000256" key="5">
    <source>
        <dbReference type="ARBA" id="ARBA00022023"/>
    </source>
</evidence>
<dbReference type="GO" id="GO:0034039">
    <property type="term" value="F:8-oxo-7,8-dihydroguanine DNA N-glycosylase activity"/>
    <property type="evidence" value="ECO:0007669"/>
    <property type="project" value="TreeGrafter"/>
</dbReference>
<reference evidence="16 17" key="1">
    <citation type="submission" date="2019-03" db="EMBL/GenBank/DDBJ databases">
        <title>Genomic Encyclopedia of Type Strains, Phase IV (KMG-IV): sequencing the most valuable type-strain genomes for metagenomic binning, comparative biology and taxonomic classification.</title>
        <authorList>
            <person name="Goeker M."/>
        </authorList>
    </citation>
    <scope>NUCLEOTIDE SEQUENCE [LARGE SCALE GENOMIC DNA]</scope>
    <source>
        <strain evidence="16 17">DSM 10053</strain>
    </source>
</reference>
<dbReference type="NCBIfam" id="NF008132">
    <property type="entry name" value="PRK10880.1"/>
    <property type="match status" value="1"/>
</dbReference>
<dbReference type="CDD" id="cd03431">
    <property type="entry name" value="NUDIX_DNA_Glycosylase_C-MutY"/>
    <property type="match status" value="1"/>
</dbReference>
<keyword evidence="6" id="KW-0004">4Fe-4S</keyword>
<dbReference type="PANTHER" id="PTHR42944:SF1">
    <property type="entry name" value="ADENINE DNA GLYCOSYLASE"/>
    <property type="match status" value="1"/>
</dbReference>
<evidence type="ECO:0000256" key="2">
    <source>
        <dbReference type="ARBA" id="ARBA00002933"/>
    </source>
</evidence>
<organism evidence="16 17">
    <name type="scientific">Lonepinella koalarum</name>
    <dbReference type="NCBI Taxonomy" id="53417"/>
    <lineage>
        <taxon>Bacteria</taxon>
        <taxon>Pseudomonadati</taxon>
        <taxon>Pseudomonadota</taxon>
        <taxon>Gammaproteobacteria</taxon>
        <taxon>Pasteurellales</taxon>
        <taxon>Pasteurellaceae</taxon>
        <taxon>Lonepinella</taxon>
    </lineage>
</organism>
<feature type="domain" description="HhH-GPD" evidence="15">
    <location>
        <begin position="57"/>
        <end position="208"/>
    </location>
</feature>
<evidence type="ECO:0000256" key="8">
    <source>
        <dbReference type="ARBA" id="ARBA00022763"/>
    </source>
</evidence>
<keyword evidence="11" id="KW-0411">Iron-sulfur</keyword>
<comment type="caution">
    <text evidence="16">The sequence shown here is derived from an EMBL/GenBank/DDBJ whole genome shotgun (WGS) entry which is preliminary data.</text>
</comment>
<dbReference type="GO" id="GO:0051539">
    <property type="term" value="F:4 iron, 4 sulfur cluster binding"/>
    <property type="evidence" value="ECO:0007669"/>
    <property type="project" value="UniProtKB-UniRule"/>
</dbReference>
<evidence type="ECO:0000256" key="14">
    <source>
        <dbReference type="RuleBase" id="RU365096"/>
    </source>
</evidence>
<proteinExistence type="inferred from homology"/>
<sequence>MLKFSFFTALLHYMTAQSCSIAPFAQAVLHWYDQFGRKHLPWQQNKTLYGVWLSEVMLQQTQVATVIPYFERFIKTFPNITALANAPLDEVLHLWTGLGYYARARNLHKAAQQIRDEYQGQFPTQFEQVLALSGIGRSTAGAILSSVLNQPYAILDGNVKRVLSRYFLVDGWTGDKKVENKLWALSEQVTPQDQVADFNQAMMDIGAMVCTRSKPKCDLCPISQKCGANLTNCWMDYPHKKPKKTLPARTSYFLILSCQGKIALEQRKHSGLWGGLYCFPQFPSKTELLQYLAAQGIRQYQEWTAFRHTFSHFHLDIYPIYAELHGKKCDEDRTDWKKIAEKPAKYQFTVSTTDKYWYDPDNPDQIGLATPVKNLLIEFHKRK</sequence>
<dbReference type="EC" id="3.2.2.31" evidence="4 14"/>
<evidence type="ECO:0000256" key="1">
    <source>
        <dbReference type="ARBA" id="ARBA00000843"/>
    </source>
</evidence>
<comment type="catalytic activity">
    <reaction evidence="1 14">
        <text>Hydrolyzes free adenine bases from 7,8-dihydro-8-oxoguanine:adenine mismatched double-stranded DNA, leaving an apurinic site.</text>
        <dbReference type="EC" id="3.2.2.31"/>
    </reaction>
</comment>